<organism evidence="4">
    <name type="scientific">Ralstonia solanacearum</name>
    <name type="common">Pseudomonas solanacearum</name>
    <dbReference type="NCBI Taxonomy" id="305"/>
    <lineage>
        <taxon>Bacteria</taxon>
        <taxon>Pseudomonadati</taxon>
        <taxon>Pseudomonadota</taxon>
        <taxon>Betaproteobacteria</taxon>
        <taxon>Burkholderiales</taxon>
        <taxon>Burkholderiaceae</taxon>
        <taxon>Ralstonia</taxon>
        <taxon>Ralstonia solanacearum species complex</taxon>
    </lineage>
</organism>
<evidence type="ECO:0000313" key="5">
    <source>
        <dbReference type="Proteomes" id="UP000262427"/>
    </source>
</evidence>
<dbReference type="Proteomes" id="UP000262427">
    <property type="component" value="Chromosome CM"/>
</dbReference>
<keyword evidence="1" id="KW-1133">Transmembrane helix</keyword>
<reference evidence="5" key="3">
    <citation type="submission" date="2018-01" db="EMBL/GenBank/DDBJ databases">
        <title>Raltonia solanacearum P824 infects blueberry.</title>
        <authorList>
            <person name="Bocsanczy A.M."/>
            <person name="Norman D.J."/>
        </authorList>
    </citation>
    <scope>NUCLEOTIDE SEQUENCE [LARGE SCALE GENOMIC DNA]</scope>
    <source>
        <strain evidence="5">P824</strain>
    </source>
</reference>
<dbReference type="GO" id="GO:0043683">
    <property type="term" value="P:type IV pilus assembly"/>
    <property type="evidence" value="ECO:0007669"/>
    <property type="project" value="InterPro"/>
</dbReference>
<dbReference type="EMBL" id="CP025741">
    <property type="protein sequence ID" value="AYA47406.1"/>
    <property type="molecule type" value="Genomic_DNA"/>
</dbReference>
<feature type="transmembrane region" description="Helical" evidence="1">
    <location>
        <begin position="20"/>
        <end position="39"/>
    </location>
</feature>
<keyword evidence="1" id="KW-0812">Transmembrane</keyword>
<accession>A0A0S4V9K9</accession>
<evidence type="ECO:0000313" key="2">
    <source>
        <dbReference type="EMBL" id="AYA47406.1"/>
    </source>
</evidence>
<dbReference type="EMBL" id="LN899824">
    <property type="protein sequence ID" value="CUV30837.1"/>
    <property type="molecule type" value="Genomic_DNA"/>
</dbReference>
<keyword evidence="1" id="KW-0472">Membrane</keyword>
<dbReference type="EMBL" id="LN899821">
    <property type="protein sequence ID" value="CUV19095.1"/>
    <property type="molecule type" value="Genomic_DNA"/>
</dbReference>
<reference evidence="4" key="1">
    <citation type="submission" date="2015-10" db="EMBL/GenBank/DDBJ databases">
        <authorList>
            <person name="Gilbert D.G."/>
        </authorList>
    </citation>
    <scope>NUCLEOTIDE SEQUENCE</scope>
    <source>
        <strain evidence="4">Phyl III-seqv23</strain>
    </source>
</reference>
<evidence type="ECO:0000313" key="3">
    <source>
        <dbReference type="EMBL" id="CUV19095.1"/>
    </source>
</evidence>
<gene>
    <name evidence="3" type="ORF">PSS4_v1_910020</name>
    <name evidence="2" type="ORF">RSP824_13520</name>
    <name evidence="4" type="ORF">RUN1985_v1_720014</name>
</gene>
<reference evidence="2" key="2">
    <citation type="submission" date="2018-01" db="EMBL/GenBank/DDBJ databases">
        <title>Ralstonia pseudosolanacearum P824 infects blueberry.</title>
        <authorList>
            <person name="Bocsanczy A.M."/>
            <person name="Norman D.J."/>
        </authorList>
    </citation>
    <scope>NUCLEOTIDE SEQUENCE</scope>
    <source>
        <strain evidence="2">P824</strain>
    </source>
</reference>
<evidence type="ECO:0000256" key="1">
    <source>
        <dbReference type="SAM" id="Phobius"/>
    </source>
</evidence>
<proteinExistence type="predicted"/>
<name>A0A0S4V9K9_RALSL</name>
<sequence length="313" mass="33625">MHRRLSPGNTHGASLVELMAGMLIGLIVLGIALQLVWVVRARYQRLADEASIDDRGAQALELIASALRQTGWVTDTPASSPVRRWPDTNALPPLVGADDCGGLALIEGLHCASGGISDSDALLVRFAGRSRQPDGLQADGSVVDCSGYGVPERAKGDGDHPLAGFMLVYIGRAENGEPQLMCRTPSRHDGRFQAGKWTSRSMVTGVETLQLLYALAATPTSPSTTLSARTLTPAQWRRVQAVHIAIVVRGERIHAPARDMSAAELTLFPDVREPIGAVPPDLYFRPTGIPRRRAVFTATVRLRNPLICEADAC</sequence>
<protein>
    <submittedName>
        <fullName evidence="2">Pilus assembly protein PilW</fullName>
    </submittedName>
</protein>
<dbReference type="Pfam" id="PF16074">
    <property type="entry name" value="PilW"/>
    <property type="match status" value="1"/>
</dbReference>
<dbReference type="AlphaFoldDB" id="A0A0S4V9K9"/>
<evidence type="ECO:0000313" key="4">
    <source>
        <dbReference type="EMBL" id="CUV30837.1"/>
    </source>
</evidence>
<dbReference type="InterPro" id="IPR032092">
    <property type="entry name" value="PilW"/>
</dbReference>